<name>A0A6P4YTH2_BRABE</name>
<dbReference type="GO" id="GO:0031083">
    <property type="term" value="C:BLOC-1 complex"/>
    <property type="evidence" value="ECO:0007669"/>
    <property type="project" value="InterPro"/>
</dbReference>
<protein>
    <recommendedName>
        <fullName evidence="2">Biogenesis of lysosome-related organelles complex 1 subunit 5</fullName>
    </recommendedName>
    <alternativeName>
        <fullName evidence="3">Protein Muted homolog</fullName>
    </alternativeName>
</protein>
<reference evidence="6" key="1">
    <citation type="submission" date="2025-08" db="UniProtKB">
        <authorList>
            <consortium name="RefSeq"/>
        </authorList>
    </citation>
    <scope>IDENTIFICATION</scope>
    <source>
        <tissue evidence="6">Gonad</tissue>
    </source>
</reference>
<gene>
    <name evidence="6" type="primary">LOC109476283</name>
</gene>
<evidence type="ECO:0000256" key="1">
    <source>
        <dbReference type="ARBA" id="ARBA00010754"/>
    </source>
</evidence>
<dbReference type="OrthoDB" id="18964at2759"/>
<dbReference type="RefSeq" id="XP_019632730.1">
    <property type="nucleotide sequence ID" value="XM_019777171.1"/>
</dbReference>
<dbReference type="Pfam" id="PF14942">
    <property type="entry name" value="Muted"/>
    <property type="match status" value="1"/>
</dbReference>
<dbReference type="GO" id="GO:0030133">
    <property type="term" value="C:transport vesicle"/>
    <property type="evidence" value="ECO:0007669"/>
    <property type="project" value="InterPro"/>
</dbReference>
<dbReference type="PANTHER" id="PTHR31784">
    <property type="entry name" value="BIOGENESIS OF LYSOSOME-RELATED ORGANELLES COMPLEX 1 SUBUNIT 5"/>
    <property type="match status" value="1"/>
</dbReference>
<dbReference type="PANTHER" id="PTHR31784:SF2">
    <property type="entry name" value="BIOGENESIS OF LYSOSOME-RELATED ORGANELLES COMPLEX 1 SUBUNIT 5"/>
    <property type="match status" value="1"/>
</dbReference>
<evidence type="ECO:0000256" key="2">
    <source>
        <dbReference type="ARBA" id="ARBA00019580"/>
    </source>
</evidence>
<dbReference type="KEGG" id="bbel:109476283"/>
<evidence type="ECO:0000256" key="4">
    <source>
        <dbReference type="SAM" id="MobiDB-lite"/>
    </source>
</evidence>
<dbReference type="InterPro" id="IPR017243">
    <property type="entry name" value="Bloc1s5"/>
</dbReference>
<keyword evidence="5" id="KW-1185">Reference proteome</keyword>
<accession>A0A6P4YTH2</accession>
<comment type="similarity">
    <text evidence="1">Belongs to the BLOC1S5 family.</text>
</comment>
<proteinExistence type="inferred from homology"/>
<dbReference type="AlphaFoldDB" id="A0A6P4YTH2"/>
<evidence type="ECO:0000256" key="3">
    <source>
        <dbReference type="ARBA" id="ARBA00031992"/>
    </source>
</evidence>
<organism evidence="5 6">
    <name type="scientific">Branchiostoma belcheri</name>
    <name type="common">Amphioxus</name>
    <dbReference type="NCBI Taxonomy" id="7741"/>
    <lineage>
        <taxon>Eukaryota</taxon>
        <taxon>Metazoa</taxon>
        <taxon>Chordata</taxon>
        <taxon>Cephalochordata</taxon>
        <taxon>Leptocardii</taxon>
        <taxon>Amphioxiformes</taxon>
        <taxon>Branchiostomatidae</taxon>
        <taxon>Branchiostoma</taxon>
    </lineage>
</organism>
<sequence>MAAEGIVKDVGEIHARLLDHRPVVQGEIKCFVREFEGKRNHREEERLESVLNHAQQMGHTIPACTRLMEDNLAQVTANLRVATSMCEKISETEEKMAKADPLKERREERQKGWDAFMSDQYGLSAEVDREHEILSDKIREQHRLKEELLKEGQVSMP</sequence>
<dbReference type="GeneID" id="109476283"/>
<dbReference type="Proteomes" id="UP000515135">
    <property type="component" value="Unplaced"/>
</dbReference>
<feature type="region of interest" description="Disordered" evidence="4">
    <location>
        <begin position="92"/>
        <end position="111"/>
    </location>
</feature>
<evidence type="ECO:0000313" key="6">
    <source>
        <dbReference type="RefSeq" id="XP_019632730.1"/>
    </source>
</evidence>
<evidence type="ECO:0000313" key="5">
    <source>
        <dbReference type="Proteomes" id="UP000515135"/>
    </source>
</evidence>